<comment type="caution">
    <text evidence="6">The sequence shown here is derived from an EMBL/GenBank/DDBJ whole genome shotgun (WGS) entry which is preliminary data.</text>
</comment>
<dbReference type="InterPro" id="IPR028259">
    <property type="entry name" value="AP2-like_int_N"/>
</dbReference>
<proteinExistence type="inferred from homology"/>
<accession>K0NPW3</accession>
<evidence type="ECO:0000313" key="7">
    <source>
        <dbReference type="Proteomes" id="UP000009325"/>
    </source>
</evidence>
<dbReference type="Pfam" id="PF14657">
    <property type="entry name" value="Arm-DNA-bind_4"/>
    <property type="match status" value="1"/>
</dbReference>
<name>K0NPW3_9LACO</name>
<dbReference type="InterPro" id="IPR050090">
    <property type="entry name" value="Tyrosine_recombinase_XerCD"/>
</dbReference>
<organism evidence="6 7">
    <name type="scientific">Lactobacillus equicursoris 66c</name>
    <dbReference type="NCBI Taxonomy" id="872326"/>
    <lineage>
        <taxon>Bacteria</taxon>
        <taxon>Bacillati</taxon>
        <taxon>Bacillota</taxon>
        <taxon>Bacilli</taxon>
        <taxon>Lactobacillales</taxon>
        <taxon>Lactobacillaceae</taxon>
        <taxon>Lactobacillus</taxon>
    </lineage>
</organism>
<protein>
    <submittedName>
        <fullName evidence="6">Putative phage integrase</fullName>
    </submittedName>
</protein>
<comment type="similarity">
    <text evidence="1">Belongs to the 'phage' integrase family.</text>
</comment>
<evidence type="ECO:0000259" key="5">
    <source>
        <dbReference type="PROSITE" id="PS51898"/>
    </source>
</evidence>
<dbReference type="SUPFAM" id="SSF56349">
    <property type="entry name" value="DNA breaking-rejoining enzymes"/>
    <property type="match status" value="1"/>
</dbReference>
<dbReference type="CDD" id="cd01189">
    <property type="entry name" value="INT_ICEBs1_C_like"/>
    <property type="match status" value="1"/>
</dbReference>
<dbReference type="PANTHER" id="PTHR30349:SF64">
    <property type="entry name" value="PROPHAGE INTEGRASE INTD-RELATED"/>
    <property type="match status" value="1"/>
</dbReference>
<gene>
    <name evidence="6" type="ORF">BN146_01260</name>
</gene>
<dbReference type="PROSITE" id="PS51898">
    <property type="entry name" value="TYR_RECOMBINASE"/>
    <property type="match status" value="1"/>
</dbReference>
<dbReference type="InterPro" id="IPR013762">
    <property type="entry name" value="Integrase-like_cat_sf"/>
</dbReference>
<dbReference type="Pfam" id="PF00589">
    <property type="entry name" value="Phage_integrase"/>
    <property type="match status" value="1"/>
</dbReference>
<keyword evidence="2" id="KW-0229">DNA integration</keyword>
<dbReference type="InterPro" id="IPR004107">
    <property type="entry name" value="Integrase_SAM-like_N"/>
</dbReference>
<evidence type="ECO:0000256" key="1">
    <source>
        <dbReference type="ARBA" id="ARBA00008857"/>
    </source>
</evidence>
<dbReference type="GO" id="GO:0006310">
    <property type="term" value="P:DNA recombination"/>
    <property type="evidence" value="ECO:0007669"/>
    <property type="project" value="UniProtKB-KW"/>
</dbReference>
<dbReference type="Proteomes" id="UP000009325">
    <property type="component" value="Unassembled WGS sequence"/>
</dbReference>
<keyword evidence="4" id="KW-0233">DNA recombination</keyword>
<dbReference type="EMBL" id="CALZ01000024">
    <property type="protein sequence ID" value="CCK82913.1"/>
    <property type="molecule type" value="Genomic_DNA"/>
</dbReference>
<dbReference type="AlphaFoldDB" id="K0NPW3"/>
<dbReference type="PANTHER" id="PTHR30349">
    <property type="entry name" value="PHAGE INTEGRASE-RELATED"/>
    <property type="match status" value="1"/>
</dbReference>
<dbReference type="Pfam" id="PF14659">
    <property type="entry name" value="Phage_int_SAM_3"/>
    <property type="match status" value="1"/>
</dbReference>
<dbReference type="Gene3D" id="1.10.150.130">
    <property type="match status" value="1"/>
</dbReference>
<sequence>MQGNTMTQQIKRYTTPGGKVRYKFSFSAGQDTTGKSIMVRRQGFKTKREAQAACAKVLDDIAKGKYKPLSEKRWRYGDFYEQFFLPQYKRAVRGSTYSLLRIHIEKHILPLIGNVYLDKLTPYRCQQVANQLADEMKSYKEVIVHASMVVDEAVKLEMLTKNPFKKISLPRPKKQEDKPENFYTKEELAKFLATAEKEESLEYFAMVQLLADSGMRKGEALALTWADVDLAKGSVSISKTVSHDAKGKLTVNDTKTAAGRRVVYLLPKTVQVLIDYHEQQVKYFAKGDQDRLFNVAAPTVNRVVNRVAKKAGLHNITPHGLRHTNASMLADARLTPAQIQKRLGHKDYQITLETYTHVSDDSNKESTNQFGDWLGKSK</sequence>
<evidence type="ECO:0000313" key="6">
    <source>
        <dbReference type="EMBL" id="CCK82913.1"/>
    </source>
</evidence>
<reference evidence="6 7" key="1">
    <citation type="submission" date="2012-08" db="EMBL/GenBank/DDBJ databases">
        <title>Draft Genome Sequences of Lactobacillus equicursoris CIP 110162T, isolated from thoroughbred racehorse feces and Lactobacillus sp. CRBIP 24.137 isolated from urine of human.</title>
        <authorList>
            <person name="Cousin S."/>
            <person name="Loux V."/>
            <person name="Ma L."/>
            <person name="Creno S."/>
            <person name="Clermont D."/>
            <person name="Bizet C."/>
            <person name="Bouchier C."/>
        </authorList>
    </citation>
    <scope>NUCLEOTIDE SEQUENCE [LARGE SCALE GENOMIC DNA]</scope>
    <source>
        <strain evidence="6 7">66c</strain>
    </source>
</reference>
<dbReference type="Gene3D" id="1.10.443.10">
    <property type="entry name" value="Intergrase catalytic core"/>
    <property type="match status" value="1"/>
</dbReference>
<dbReference type="InterPro" id="IPR010998">
    <property type="entry name" value="Integrase_recombinase_N"/>
</dbReference>
<dbReference type="GO" id="GO:0003677">
    <property type="term" value="F:DNA binding"/>
    <property type="evidence" value="ECO:0007669"/>
    <property type="project" value="UniProtKB-KW"/>
</dbReference>
<evidence type="ECO:0000256" key="3">
    <source>
        <dbReference type="ARBA" id="ARBA00023125"/>
    </source>
</evidence>
<keyword evidence="3" id="KW-0238">DNA-binding</keyword>
<dbReference type="GO" id="GO:0015074">
    <property type="term" value="P:DNA integration"/>
    <property type="evidence" value="ECO:0007669"/>
    <property type="project" value="UniProtKB-KW"/>
</dbReference>
<dbReference type="InterPro" id="IPR002104">
    <property type="entry name" value="Integrase_catalytic"/>
</dbReference>
<feature type="domain" description="Tyr recombinase" evidence="5">
    <location>
        <begin position="178"/>
        <end position="368"/>
    </location>
</feature>
<dbReference type="InterPro" id="IPR011010">
    <property type="entry name" value="DNA_brk_join_enz"/>
</dbReference>
<evidence type="ECO:0000256" key="2">
    <source>
        <dbReference type="ARBA" id="ARBA00022908"/>
    </source>
</evidence>
<evidence type="ECO:0000256" key="4">
    <source>
        <dbReference type="ARBA" id="ARBA00023172"/>
    </source>
</evidence>